<dbReference type="OrthoDB" id="3365698at2759"/>
<name>A0A4Y9ZB81_9AGAM</name>
<gene>
    <name evidence="1" type="ORF">EVG20_g1283</name>
</gene>
<dbReference type="PANTHER" id="PTHR38926:SF5">
    <property type="entry name" value="F-BOX AND LEUCINE-RICH REPEAT PROTEIN 6"/>
    <property type="match status" value="1"/>
</dbReference>
<dbReference type="InterPro" id="IPR032675">
    <property type="entry name" value="LRR_dom_sf"/>
</dbReference>
<organism evidence="1 2">
    <name type="scientific">Dentipellis fragilis</name>
    <dbReference type="NCBI Taxonomy" id="205917"/>
    <lineage>
        <taxon>Eukaryota</taxon>
        <taxon>Fungi</taxon>
        <taxon>Dikarya</taxon>
        <taxon>Basidiomycota</taxon>
        <taxon>Agaricomycotina</taxon>
        <taxon>Agaricomycetes</taxon>
        <taxon>Russulales</taxon>
        <taxon>Hericiaceae</taxon>
        <taxon>Dentipellis</taxon>
    </lineage>
</organism>
<dbReference type="SUPFAM" id="SSF52047">
    <property type="entry name" value="RNI-like"/>
    <property type="match status" value="1"/>
</dbReference>
<evidence type="ECO:0000313" key="2">
    <source>
        <dbReference type="Proteomes" id="UP000298327"/>
    </source>
</evidence>
<dbReference type="Proteomes" id="UP000298327">
    <property type="component" value="Unassembled WGS sequence"/>
</dbReference>
<comment type="caution">
    <text evidence="1">The sequence shown here is derived from an EMBL/GenBank/DDBJ whole genome shotgun (WGS) entry which is preliminary data.</text>
</comment>
<dbReference type="PANTHER" id="PTHR38926">
    <property type="entry name" value="F-BOX DOMAIN CONTAINING PROTEIN, EXPRESSED"/>
    <property type="match status" value="1"/>
</dbReference>
<keyword evidence="2" id="KW-1185">Reference proteome</keyword>
<dbReference type="EMBL" id="SEOQ01000039">
    <property type="protein sequence ID" value="TFY71714.1"/>
    <property type="molecule type" value="Genomic_DNA"/>
</dbReference>
<reference evidence="1 2" key="1">
    <citation type="submission" date="2019-02" db="EMBL/GenBank/DDBJ databases">
        <title>Genome sequencing of the rare red list fungi Dentipellis fragilis.</title>
        <authorList>
            <person name="Buettner E."/>
            <person name="Kellner H."/>
        </authorList>
    </citation>
    <scope>NUCLEOTIDE SEQUENCE [LARGE SCALE GENOMIC DNA]</scope>
    <source>
        <strain evidence="1 2">DSM 105465</strain>
    </source>
</reference>
<protein>
    <submittedName>
        <fullName evidence="1">Uncharacterized protein</fullName>
    </submittedName>
</protein>
<dbReference type="AlphaFoldDB" id="A0A4Y9ZB81"/>
<accession>A0A4Y9ZB81</accession>
<proteinExistence type="predicted"/>
<evidence type="ECO:0000313" key="1">
    <source>
        <dbReference type="EMBL" id="TFY71714.1"/>
    </source>
</evidence>
<sequence>MSIVEAGIFTSHRIFRAVDSAHIRDAFLETACSLITYQRQTVTLLPPSLQVVSSPTSDRSCKLPRLPPGAVLSESTSMILELTSMLTSSDFWRTVTQERFKTVESPSSSARAPSQNAVETLDEDIAAIDRMRFEFVRRRNANLPIYRLPADVLAHIFWLILPRGAFTARRMRTVSACDSPHWSQLELQRFPDLDSAIEVTHVCSQWRAVALAHANLWTLIDLSSTSKEWARAAIARSMGHAISIELSQAKIKLSELLKSQKDWSRVRSLGIECPTSDLVELFKPGGPSLLPSLKYLSIDNLDDPAHRRELFSPSCNITLPDLSALILCNCTIAWDNFPQFSHLKHLELLNFSDHPPRHSLEHVYNALRALPHLRDLALFSIFPEAGNTASLDPNSPILDGVPIPFPHMEHLRLKGRGDDYALLFGAMELPPTVSAILEVWPATPFALDMLFVKCAVLMTHPLRLRVDAQDGVTEIRFWRTRKTVWDDDEMYPHIHLTIHSMVRGRDDMVLRKIGEPPPPLRARAGHPIMGVLALCESATELKIVDRSAVEYGVIALGTPAQMQGAGPRGWRYFPMLRKLELQCMDGHDNAGLWDTVIFVLKIRHEAGVRLKEIHITTWPGGVSEKQKALLHKYADKVGLHPPKGTAGRQ</sequence>
<dbReference type="Gene3D" id="3.80.10.10">
    <property type="entry name" value="Ribonuclease Inhibitor"/>
    <property type="match status" value="1"/>
</dbReference>